<organism evidence="1">
    <name type="scientific">marine sediment metagenome</name>
    <dbReference type="NCBI Taxonomy" id="412755"/>
    <lineage>
        <taxon>unclassified sequences</taxon>
        <taxon>metagenomes</taxon>
        <taxon>ecological metagenomes</taxon>
    </lineage>
</organism>
<dbReference type="AlphaFoldDB" id="A0A0F8YR15"/>
<protein>
    <submittedName>
        <fullName evidence="1">Uncharacterized protein</fullName>
    </submittedName>
</protein>
<comment type="caution">
    <text evidence="1">The sequence shown here is derived from an EMBL/GenBank/DDBJ whole genome shotgun (WGS) entry which is preliminary data.</text>
</comment>
<sequence length="48" mass="5771">TEVESAELQEEYDNLLDDYIEQINEVGNFLIEYKSLRKHFPTWEGCFD</sequence>
<feature type="non-terminal residue" evidence="1">
    <location>
        <position position="1"/>
    </location>
</feature>
<reference evidence="1" key="1">
    <citation type="journal article" date="2015" name="Nature">
        <title>Complex archaea that bridge the gap between prokaryotes and eukaryotes.</title>
        <authorList>
            <person name="Spang A."/>
            <person name="Saw J.H."/>
            <person name="Jorgensen S.L."/>
            <person name="Zaremba-Niedzwiedzka K."/>
            <person name="Martijn J."/>
            <person name="Lind A.E."/>
            <person name="van Eijk R."/>
            <person name="Schleper C."/>
            <person name="Guy L."/>
            <person name="Ettema T.J."/>
        </authorList>
    </citation>
    <scope>NUCLEOTIDE SEQUENCE</scope>
</reference>
<accession>A0A0F8YR15</accession>
<evidence type="ECO:0000313" key="1">
    <source>
        <dbReference type="EMBL" id="KKK50461.1"/>
    </source>
</evidence>
<gene>
    <name evidence="1" type="ORF">LCGC14_3124760</name>
</gene>
<name>A0A0F8YR15_9ZZZZ</name>
<proteinExistence type="predicted"/>
<dbReference type="EMBL" id="LAZR01068011">
    <property type="protein sequence ID" value="KKK50461.1"/>
    <property type="molecule type" value="Genomic_DNA"/>
</dbReference>